<dbReference type="PANTHER" id="PTHR10039">
    <property type="entry name" value="AMELOGENIN"/>
    <property type="match status" value="1"/>
</dbReference>
<dbReference type="InterPro" id="IPR027417">
    <property type="entry name" value="P-loop_NTPase"/>
</dbReference>
<dbReference type="EMBL" id="JAUJFL010000006">
    <property type="protein sequence ID" value="KAK2601342.1"/>
    <property type="molecule type" value="Genomic_DNA"/>
</dbReference>
<comment type="caution">
    <text evidence="3">The sequence shown here is derived from an EMBL/GenBank/DDBJ whole genome shotgun (WGS) entry which is preliminary data.</text>
</comment>
<keyword evidence="4" id="KW-1185">Reference proteome</keyword>
<dbReference type="Pfam" id="PF24883">
    <property type="entry name" value="NPHP3_N"/>
    <property type="match status" value="1"/>
</dbReference>
<proteinExistence type="predicted"/>
<sequence>MLTKAFAFQSANTKLLSALEKNSEILDRISTDFFQTLETYNNLNIASFSEEKQVRFGVLGMQIVKADSAKIGHAREVWGSISEDHRNIAKYSTLRDDGFVKVSRKIKDWVSDIQRQMSGSRLIIFIECLNSLDDPVARFRVQEVDPVRHISKNTFEWLFTEQVPFARWLADDNEIFDAIFWITGKPGSGKSTLMRFALEDPRIESLQPQRSKGHPIAYFFHLRGRSLIQKSLRGMLMELVYQVLGQYPRSFQLIQPIFLNLKRQGQPWDVASLSQAILQIPNIPPAMSGCRDRITFFIDALDETQNQDDNSALLSIFDDLLASHRSVRGSSEAPVLKICLASRPWPIFRKRLGDDPRVPSFAIHDFTRTDIQDYTDSRLLRTTHSLKAFVGRQMAVSQLSTDIASRAKGVFIWVRVVVDNLRPHIIDGTSIQELQNIVHEYPEELDDMYRFTLTRVREPYRPETQIILKAVLASRVPLTVQQLYTVSHICMGSPDFKKGLSESAADTISWLASRSGGLIDIVNTGVNEHYSPTPGETADESVPDPLARANLHVEYIHQTVQDFVRNTLDRGLPMAQTKTQVAQVSGSRLLAFACLDSHPPNPHLSNIAKDVFSYIREVEREDDETNRRQISRLPHWGSFDLHDFPFRVRRSQDPSGSVDTTPRTFYDYLDMNDRVSRKLVFTEEHTEAAYDGPIPEHMHPFVVAILHNLYHTRGPDYFLTLPTRSFNSVGIDQRLGRLLLLFMASSGPTTDVPVRT</sequence>
<evidence type="ECO:0000259" key="2">
    <source>
        <dbReference type="Pfam" id="PF24883"/>
    </source>
</evidence>
<organism evidence="3 4">
    <name type="scientific">Phomopsis amygdali</name>
    <name type="common">Fusicoccum amygdali</name>
    <dbReference type="NCBI Taxonomy" id="1214568"/>
    <lineage>
        <taxon>Eukaryota</taxon>
        <taxon>Fungi</taxon>
        <taxon>Dikarya</taxon>
        <taxon>Ascomycota</taxon>
        <taxon>Pezizomycotina</taxon>
        <taxon>Sordariomycetes</taxon>
        <taxon>Sordariomycetidae</taxon>
        <taxon>Diaporthales</taxon>
        <taxon>Diaporthaceae</taxon>
        <taxon>Diaporthe</taxon>
    </lineage>
</organism>
<dbReference type="InterPro" id="IPR056884">
    <property type="entry name" value="NPHP3-like_N"/>
</dbReference>
<evidence type="ECO:0000313" key="3">
    <source>
        <dbReference type="EMBL" id="KAK2601342.1"/>
    </source>
</evidence>
<keyword evidence="1" id="KW-0677">Repeat</keyword>
<protein>
    <recommendedName>
        <fullName evidence="2">Nephrocystin 3-like N-terminal domain-containing protein</fullName>
    </recommendedName>
</protein>
<name>A0AAD9S8T7_PHOAM</name>
<dbReference type="AlphaFoldDB" id="A0AAD9S8T7"/>
<dbReference type="SUPFAM" id="SSF52540">
    <property type="entry name" value="P-loop containing nucleoside triphosphate hydrolases"/>
    <property type="match status" value="1"/>
</dbReference>
<reference evidence="3" key="1">
    <citation type="submission" date="2023-06" db="EMBL/GenBank/DDBJ databases">
        <authorList>
            <person name="Noh H."/>
        </authorList>
    </citation>
    <scope>NUCLEOTIDE SEQUENCE</scope>
    <source>
        <strain evidence="3">DUCC20226</strain>
    </source>
</reference>
<dbReference type="Proteomes" id="UP001265746">
    <property type="component" value="Unassembled WGS sequence"/>
</dbReference>
<evidence type="ECO:0000313" key="4">
    <source>
        <dbReference type="Proteomes" id="UP001265746"/>
    </source>
</evidence>
<gene>
    <name evidence="3" type="ORF">N8I77_010797</name>
</gene>
<dbReference type="PANTHER" id="PTHR10039:SF5">
    <property type="entry name" value="NACHT DOMAIN-CONTAINING PROTEIN"/>
    <property type="match status" value="1"/>
</dbReference>
<dbReference type="Gene3D" id="3.40.50.300">
    <property type="entry name" value="P-loop containing nucleotide triphosphate hydrolases"/>
    <property type="match status" value="1"/>
</dbReference>
<accession>A0AAD9S8T7</accession>
<feature type="domain" description="Nephrocystin 3-like N-terminal" evidence="2">
    <location>
        <begin position="153"/>
        <end position="343"/>
    </location>
</feature>
<evidence type="ECO:0000256" key="1">
    <source>
        <dbReference type="ARBA" id="ARBA00022737"/>
    </source>
</evidence>